<evidence type="ECO:0000313" key="1">
    <source>
        <dbReference type="EMBL" id="RNA09193.1"/>
    </source>
</evidence>
<gene>
    <name evidence="1" type="ORF">BpHYR1_001496</name>
</gene>
<keyword evidence="2" id="KW-1185">Reference proteome</keyword>
<comment type="caution">
    <text evidence="1">The sequence shown here is derived from an EMBL/GenBank/DDBJ whole genome shotgun (WGS) entry which is preliminary data.</text>
</comment>
<protein>
    <submittedName>
        <fullName evidence="1">Uncharacterized protein</fullName>
    </submittedName>
</protein>
<proteinExistence type="predicted"/>
<dbReference type="AlphaFoldDB" id="A0A3M7QD21"/>
<dbReference type="Proteomes" id="UP000276133">
    <property type="component" value="Unassembled WGS sequence"/>
</dbReference>
<accession>A0A3M7QD21</accession>
<evidence type="ECO:0000313" key="2">
    <source>
        <dbReference type="Proteomes" id="UP000276133"/>
    </source>
</evidence>
<dbReference type="EMBL" id="REGN01006524">
    <property type="protein sequence ID" value="RNA09193.1"/>
    <property type="molecule type" value="Genomic_DNA"/>
</dbReference>
<name>A0A3M7QD21_BRAPC</name>
<reference evidence="1 2" key="1">
    <citation type="journal article" date="2018" name="Sci. Rep.">
        <title>Genomic signatures of local adaptation to the degree of environmental predictability in rotifers.</title>
        <authorList>
            <person name="Franch-Gras L."/>
            <person name="Hahn C."/>
            <person name="Garcia-Roger E.M."/>
            <person name="Carmona M.J."/>
            <person name="Serra M."/>
            <person name="Gomez A."/>
        </authorList>
    </citation>
    <scope>NUCLEOTIDE SEQUENCE [LARGE SCALE GENOMIC DNA]</scope>
    <source>
        <strain evidence="1">HYR1</strain>
    </source>
</reference>
<organism evidence="1 2">
    <name type="scientific">Brachionus plicatilis</name>
    <name type="common">Marine rotifer</name>
    <name type="synonym">Brachionus muelleri</name>
    <dbReference type="NCBI Taxonomy" id="10195"/>
    <lineage>
        <taxon>Eukaryota</taxon>
        <taxon>Metazoa</taxon>
        <taxon>Spiralia</taxon>
        <taxon>Gnathifera</taxon>
        <taxon>Rotifera</taxon>
        <taxon>Eurotatoria</taxon>
        <taxon>Monogononta</taxon>
        <taxon>Pseudotrocha</taxon>
        <taxon>Ploima</taxon>
        <taxon>Brachionidae</taxon>
        <taxon>Brachionus</taxon>
    </lineage>
</organism>
<feature type="non-terminal residue" evidence="1">
    <location>
        <position position="142"/>
    </location>
</feature>
<sequence>MRFEKIKQYDLAKKKSLKTKVDLIRNQNQVHLSLSLNLVLWLEWIPGEITESNFRLLVKKIDIFTLFYLEKALNNFKNLKIGEPDRGSILDMHNFRLIDYGRYSLILFMIQIVYAMDNGLPTKKKTKLTRCWSVLESTRGLN</sequence>